<feature type="compositionally biased region" description="Basic and acidic residues" evidence="1">
    <location>
        <begin position="364"/>
        <end position="385"/>
    </location>
</feature>
<accession>A0A0L6U8R3</accession>
<gene>
    <name evidence="2" type="ORF">VP01_941g5</name>
</gene>
<dbReference type="AlphaFoldDB" id="A0A0L6U8R3"/>
<keyword evidence="3" id="KW-1185">Reference proteome</keyword>
<sequence length="480" mass="54873">MSTSSSTIFSLLPEYSREFSSPNKPPYTANFRPPLIYHEYKYCSHFLRLYLFLAANHIRAQRAILVCPLSMLCFFFACFKLAHLHDPPPFHPWPSPVWLVSLVASIPCSSLQMTTLPRCPSPTAPHSHTYCNIDYLSARRPFCCYTPHTLPVVGAGGTGIQPIKALGAPLWPGQSVLKTPPATLGIPSENTPKSSTAIMQTSHVCSLHKSESQINEYNVFQTERGLDLEQETRLKNWQAARDLRSGSVRRMSHVYITIMIDCSQDRKKMKMCVGFCGRSFIISLRKRANYCHCDKYECLKLMFDEENTPLDPTAEVMEIEAFLMRAERVIAGRAKHGTKNCGKESQEFWAREMSDENTSSTRAKTKDNQPDEDVRCEKQGKERKGKERKRYKMAGGSFLFRSTRFHLSMRRSKLRLYREPGKPVQHPPSFPSLVVSLHQLVRGWSVLECDFARVNNFLAAYLMPRKVPSSYRRSKIVQEL</sequence>
<dbReference type="EMBL" id="LAVV01015071">
    <property type="protein sequence ID" value="KNZ44185.1"/>
    <property type="molecule type" value="Genomic_DNA"/>
</dbReference>
<name>A0A0L6U8R3_9BASI</name>
<evidence type="ECO:0000256" key="1">
    <source>
        <dbReference type="SAM" id="MobiDB-lite"/>
    </source>
</evidence>
<feature type="region of interest" description="Disordered" evidence="1">
    <location>
        <begin position="352"/>
        <end position="389"/>
    </location>
</feature>
<comment type="caution">
    <text evidence="2">The sequence shown here is derived from an EMBL/GenBank/DDBJ whole genome shotgun (WGS) entry which is preliminary data.</text>
</comment>
<proteinExistence type="predicted"/>
<reference evidence="2 3" key="1">
    <citation type="submission" date="2015-08" db="EMBL/GenBank/DDBJ databases">
        <title>Next Generation Sequencing and Analysis of the Genome of Puccinia sorghi L Schw, the Causal Agent of Maize Common Rust.</title>
        <authorList>
            <person name="Rochi L."/>
            <person name="Burguener G."/>
            <person name="Darino M."/>
            <person name="Turjanski A."/>
            <person name="Kreff E."/>
            <person name="Dieguez M.J."/>
            <person name="Sacco F."/>
        </authorList>
    </citation>
    <scope>NUCLEOTIDE SEQUENCE [LARGE SCALE GENOMIC DNA]</scope>
    <source>
        <strain evidence="2 3">RO10H11247</strain>
    </source>
</reference>
<dbReference type="Proteomes" id="UP000037035">
    <property type="component" value="Unassembled WGS sequence"/>
</dbReference>
<dbReference type="VEuPathDB" id="FungiDB:VP01_941g5"/>
<protein>
    <submittedName>
        <fullName evidence="2">Uncharacterized protein</fullName>
    </submittedName>
</protein>
<evidence type="ECO:0000313" key="3">
    <source>
        <dbReference type="Proteomes" id="UP000037035"/>
    </source>
</evidence>
<evidence type="ECO:0000313" key="2">
    <source>
        <dbReference type="EMBL" id="KNZ44185.1"/>
    </source>
</evidence>
<organism evidence="2 3">
    <name type="scientific">Puccinia sorghi</name>
    <dbReference type="NCBI Taxonomy" id="27349"/>
    <lineage>
        <taxon>Eukaryota</taxon>
        <taxon>Fungi</taxon>
        <taxon>Dikarya</taxon>
        <taxon>Basidiomycota</taxon>
        <taxon>Pucciniomycotina</taxon>
        <taxon>Pucciniomycetes</taxon>
        <taxon>Pucciniales</taxon>
        <taxon>Pucciniaceae</taxon>
        <taxon>Puccinia</taxon>
    </lineage>
</organism>